<evidence type="ECO:0000313" key="1">
    <source>
        <dbReference type="EMBL" id="PWK52980.1"/>
    </source>
</evidence>
<dbReference type="EMBL" id="QGGU01000004">
    <property type="protein sequence ID" value="PWK52980.1"/>
    <property type="molecule type" value="Genomic_DNA"/>
</dbReference>
<name>A0A316FZL9_9GAMM</name>
<comment type="caution">
    <text evidence="1">The sequence shown here is derived from an EMBL/GenBank/DDBJ whole genome shotgun (WGS) entry which is preliminary data.</text>
</comment>
<gene>
    <name evidence="1" type="ORF">C8D97_104198</name>
</gene>
<keyword evidence="2" id="KW-1185">Reference proteome</keyword>
<reference evidence="1 2" key="1">
    <citation type="submission" date="2018-05" db="EMBL/GenBank/DDBJ databases">
        <title>Genomic Encyclopedia of Type Strains, Phase IV (KMG-IV): sequencing the most valuable type-strain genomes for metagenomic binning, comparative biology and taxonomic classification.</title>
        <authorList>
            <person name="Goeker M."/>
        </authorList>
    </citation>
    <scope>NUCLEOTIDE SEQUENCE [LARGE SCALE GENOMIC DNA]</scope>
    <source>
        <strain evidence="1 2">DSM 25350</strain>
    </source>
</reference>
<dbReference type="RefSeq" id="WP_109762953.1">
    <property type="nucleotide sequence ID" value="NZ_QGGU01000004.1"/>
</dbReference>
<dbReference type="Proteomes" id="UP000245790">
    <property type="component" value="Unassembled WGS sequence"/>
</dbReference>
<proteinExistence type="predicted"/>
<protein>
    <submittedName>
        <fullName evidence="1">Uncharacterized protein</fullName>
    </submittedName>
</protein>
<organism evidence="1 2">
    <name type="scientific">Pleionea mediterranea</name>
    <dbReference type="NCBI Taxonomy" id="523701"/>
    <lineage>
        <taxon>Bacteria</taxon>
        <taxon>Pseudomonadati</taxon>
        <taxon>Pseudomonadota</taxon>
        <taxon>Gammaproteobacteria</taxon>
        <taxon>Oceanospirillales</taxon>
        <taxon>Pleioneaceae</taxon>
        <taxon>Pleionea</taxon>
    </lineage>
</organism>
<sequence length="107" mass="12061">MPELATIIHHTLELTLLLRKPLLIWLFTAVWALAQLSVIDHVYSDQHSDETLCEWCASNSSGQDDAPVATDSVTPEYVKQLQTNWSPGNFHFDTVAYLTPQSRAPPR</sequence>
<evidence type="ECO:0000313" key="2">
    <source>
        <dbReference type="Proteomes" id="UP000245790"/>
    </source>
</evidence>
<accession>A0A316FZL9</accession>
<dbReference type="AlphaFoldDB" id="A0A316FZL9"/>